<dbReference type="Pfam" id="PF01814">
    <property type="entry name" value="Hemerythrin"/>
    <property type="match status" value="1"/>
</dbReference>
<dbReference type="EMBL" id="CP061172">
    <property type="protein sequence ID" value="QNR66218.1"/>
    <property type="molecule type" value="Genomic_DNA"/>
</dbReference>
<evidence type="ECO:0000256" key="2">
    <source>
        <dbReference type="ARBA" id="ARBA00022490"/>
    </source>
</evidence>
<accession>A0A7H0Y560</accession>
<dbReference type="Proteomes" id="UP000516384">
    <property type="component" value="Chromosome"/>
</dbReference>
<dbReference type="GO" id="GO:0046872">
    <property type="term" value="F:metal ion binding"/>
    <property type="evidence" value="ECO:0007669"/>
    <property type="project" value="UniProtKB-KW"/>
</dbReference>
<dbReference type="PANTHER" id="PTHR36438">
    <property type="entry name" value="IRON-SULFUR CLUSTER REPAIR PROTEIN YTFE"/>
    <property type="match status" value="1"/>
</dbReference>
<evidence type="ECO:0000256" key="4">
    <source>
        <dbReference type="ARBA" id="ARBA00023004"/>
    </source>
</evidence>
<comment type="subcellular location">
    <subcellularLocation>
        <location evidence="1">Cytoplasm</location>
    </subcellularLocation>
</comment>
<organism evidence="6 7">
    <name type="scientific">Paenibacillus peoriae</name>
    <dbReference type="NCBI Taxonomy" id="59893"/>
    <lineage>
        <taxon>Bacteria</taxon>
        <taxon>Bacillati</taxon>
        <taxon>Bacillota</taxon>
        <taxon>Bacilli</taxon>
        <taxon>Bacillales</taxon>
        <taxon>Paenibacillaceae</taxon>
        <taxon>Paenibacillus</taxon>
    </lineage>
</organism>
<reference evidence="6 7" key="1">
    <citation type="submission" date="2020-09" db="EMBL/GenBank/DDBJ databases">
        <title>Characterization of Paenibacillus peoriae strain ZF390 with broad-spectrum antimicrobial activity as a potential biocontrol agent.</title>
        <authorList>
            <person name="Li L."/>
            <person name="Zhao Y."/>
            <person name="Li B."/>
            <person name="Xie X."/>
        </authorList>
    </citation>
    <scope>NUCLEOTIDE SEQUENCE [LARGE SCALE GENOMIC DNA]</scope>
    <source>
        <strain evidence="6 7">ZF390</strain>
    </source>
</reference>
<evidence type="ECO:0000256" key="1">
    <source>
        <dbReference type="ARBA" id="ARBA00004496"/>
    </source>
</evidence>
<dbReference type="InterPro" id="IPR019903">
    <property type="entry name" value="RIC_family"/>
</dbReference>
<gene>
    <name evidence="6" type="primary">ric</name>
    <name evidence="6" type="ORF">IAQ67_20550</name>
</gene>
<dbReference type="Gene3D" id="1.20.120.520">
    <property type="entry name" value="nmb1532 protein domain like"/>
    <property type="match status" value="1"/>
</dbReference>
<keyword evidence="3" id="KW-0479">Metal-binding</keyword>
<dbReference type="GO" id="GO:0005737">
    <property type="term" value="C:cytoplasm"/>
    <property type="evidence" value="ECO:0007669"/>
    <property type="project" value="UniProtKB-SubCell"/>
</dbReference>
<keyword evidence="2" id="KW-0963">Cytoplasm</keyword>
<dbReference type="PANTHER" id="PTHR36438:SF1">
    <property type="entry name" value="IRON-SULFUR CLUSTER REPAIR PROTEIN YTFE"/>
    <property type="match status" value="1"/>
</dbReference>
<name>A0A7H0Y560_9BACL</name>
<dbReference type="AlphaFoldDB" id="A0A7H0Y560"/>
<dbReference type="Pfam" id="PF04405">
    <property type="entry name" value="ScdA_N"/>
    <property type="match status" value="1"/>
</dbReference>
<dbReference type="RefSeq" id="WP_190297713.1">
    <property type="nucleotide sequence ID" value="NZ_CP061172.1"/>
</dbReference>
<sequence length="239" mass="27669">MSQLTEETWVADIVKAVPKTGDLFRKLRIDFCCGGKISLREAAANQGLHAGELLTQIHEVEEKQAQHKQMQPPSLEPKELIAYIQNEYHTKLREELSALTPYVTKLTRVHGERYPHLKRVNELFTLLKQELSEHIQNEEDLVFPMIEAFLQESTVERADELNPILSKLQDEHQTVVEFLKEMRLITNGFEPMQEACGTHRLVLKRLEDLEADIFNHILLENCTLIERTRQAQLIAKPIN</sequence>
<feature type="domain" description="Hemerythrin-like" evidence="5">
    <location>
        <begin position="85"/>
        <end position="223"/>
    </location>
</feature>
<dbReference type="NCBIfam" id="TIGR03652">
    <property type="entry name" value="FeS_repair_RIC"/>
    <property type="match status" value="1"/>
</dbReference>
<evidence type="ECO:0000259" key="5">
    <source>
        <dbReference type="Pfam" id="PF01814"/>
    </source>
</evidence>
<keyword evidence="4" id="KW-0408">Iron</keyword>
<evidence type="ECO:0000313" key="6">
    <source>
        <dbReference type="EMBL" id="QNR66218.1"/>
    </source>
</evidence>
<evidence type="ECO:0000256" key="3">
    <source>
        <dbReference type="ARBA" id="ARBA00022723"/>
    </source>
</evidence>
<proteinExistence type="predicted"/>
<evidence type="ECO:0000313" key="7">
    <source>
        <dbReference type="Proteomes" id="UP000516384"/>
    </source>
</evidence>
<dbReference type="InterPro" id="IPR012312">
    <property type="entry name" value="Hemerythrin-like"/>
</dbReference>
<protein>
    <submittedName>
        <fullName evidence="6">Iron-sulfur cluster repair di-iron protein</fullName>
    </submittedName>
</protein>